<evidence type="ECO:0000313" key="3">
    <source>
        <dbReference type="Proteomes" id="UP000886998"/>
    </source>
</evidence>
<dbReference type="AlphaFoldDB" id="A0A8X7CSV5"/>
<organism evidence="2 3">
    <name type="scientific">Trichonephila inaurata madagascariensis</name>
    <dbReference type="NCBI Taxonomy" id="2747483"/>
    <lineage>
        <taxon>Eukaryota</taxon>
        <taxon>Metazoa</taxon>
        <taxon>Ecdysozoa</taxon>
        <taxon>Arthropoda</taxon>
        <taxon>Chelicerata</taxon>
        <taxon>Arachnida</taxon>
        <taxon>Araneae</taxon>
        <taxon>Araneomorphae</taxon>
        <taxon>Entelegynae</taxon>
        <taxon>Araneoidea</taxon>
        <taxon>Nephilidae</taxon>
        <taxon>Trichonephila</taxon>
        <taxon>Trichonephila inaurata</taxon>
    </lineage>
</organism>
<keyword evidence="3" id="KW-1185">Reference proteome</keyword>
<name>A0A8X7CSV5_9ARAC</name>
<dbReference type="Proteomes" id="UP000886998">
    <property type="component" value="Unassembled WGS sequence"/>
</dbReference>
<sequence>MDGKTFSNEYETPTENELERTFVTLPPFSSIRTKTSENDRNEYRSIVNEEILNYSPQSPAINCSMPMENYWKEPSPSNPSGLVYCLQGQNNFQEDQTNSIFKCNKLSGVSTEVLGSAGKIQLV</sequence>
<evidence type="ECO:0000313" key="2">
    <source>
        <dbReference type="EMBL" id="GFY77390.1"/>
    </source>
</evidence>
<proteinExistence type="predicted"/>
<protein>
    <submittedName>
        <fullName evidence="2">Zinc finger protein 16</fullName>
    </submittedName>
</protein>
<dbReference type="EMBL" id="BMAV01022433">
    <property type="protein sequence ID" value="GFY77390.1"/>
    <property type="molecule type" value="Genomic_DNA"/>
</dbReference>
<feature type="region of interest" description="Disordered" evidence="1">
    <location>
        <begin position="1"/>
        <end position="23"/>
    </location>
</feature>
<accession>A0A8X7CSV5</accession>
<gene>
    <name evidence="2" type="primary">NCL1_47922</name>
    <name evidence="2" type="ORF">TNIN_334181</name>
</gene>
<comment type="caution">
    <text evidence="2">The sequence shown here is derived from an EMBL/GenBank/DDBJ whole genome shotgun (WGS) entry which is preliminary data.</text>
</comment>
<reference evidence="2" key="1">
    <citation type="submission" date="2020-08" db="EMBL/GenBank/DDBJ databases">
        <title>Multicomponent nature underlies the extraordinary mechanical properties of spider dragline silk.</title>
        <authorList>
            <person name="Kono N."/>
            <person name="Nakamura H."/>
            <person name="Mori M."/>
            <person name="Yoshida Y."/>
            <person name="Ohtoshi R."/>
            <person name="Malay A.D."/>
            <person name="Moran D.A.P."/>
            <person name="Tomita M."/>
            <person name="Numata K."/>
            <person name="Arakawa K."/>
        </authorList>
    </citation>
    <scope>NUCLEOTIDE SEQUENCE</scope>
</reference>
<dbReference type="OrthoDB" id="10434661at2759"/>
<evidence type="ECO:0000256" key="1">
    <source>
        <dbReference type="SAM" id="MobiDB-lite"/>
    </source>
</evidence>
<feature type="compositionally biased region" description="Polar residues" evidence="1">
    <location>
        <begin position="1"/>
        <end position="15"/>
    </location>
</feature>